<keyword evidence="1" id="KW-0812">Transmembrane</keyword>
<feature type="transmembrane region" description="Helical" evidence="1">
    <location>
        <begin position="6"/>
        <end position="27"/>
    </location>
</feature>
<sequence>MSTGAIIMMIIAITVVWGGLAASILLLRRFPEAPEDEG</sequence>
<dbReference type="Proteomes" id="UP000290439">
    <property type="component" value="Chromosome"/>
</dbReference>
<dbReference type="NCBIfam" id="NF033493">
    <property type="entry name" value="MetS_like_NSS"/>
    <property type="match status" value="1"/>
</dbReference>
<proteinExistence type="predicted"/>
<dbReference type="EMBL" id="LR215973">
    <property type="protein sequence ID" value="VFA96964.1"/>
    <property type="molecule type" value="Genomic_DNA"/>
</dbReference>
<dbReference type="Pfam" id="PF16951">
    <property type="entry name" value="MaAIMP_sms"/>
    <property type="match status" value="1"/>
</dbReference>
<organism evidence="2 3">
    <name type="scientific">Nocardia cyriacigeorgica</name>
    <dbReference type="NCBI Taxonomy" id="135487"/>
    <lineage>
        <taxon>Bacteria</taxon>
        <taxon>Bacillati</taxon>
        <taxon>Actinomycetota</taxon>
        <taxon>Actinomycetes</taxon>
        <taxon>Mycobacteriales</taxon>
        <taxon>Nocardiaceae</taxon>
        <taxon>Nocardia</taxon>
    </lineage>
</organism>
<evidence type="ECO:0000313" key="3">
    <source>
        <dbReference type="Proteomes" id="UP000290439"/>
    </source>
</evidence>
<protein>
    <recommendedName>
        <fullName evidence="4">Methionine/alanine import family NSS transporter small subunit</fullName>
    </recommendedName>
</protein>
<evidence type="ECO:0000256" key="1">
    <source>
        <dbReference type="SAM" id="Phobius"/>
    </source>
</evidence>
<dbReference type="RefSeq" id="WP_130915980.1">
    <property type="nucleotide sequence ID" value="NZ_LR215973.1"/>
</dbReference>
<keyword evidence="1" id="KW-0472">Membrane</keyword>
<gene>
    <name evidence="2" type="ORF">NCTC10797_00719</name>
</gene>
<evidence type="ECO:0000313" key="2">
    <source>
        <dbReference type="EMBL" id="VFA96964.1"/>
    </source>
</evidence>
<evidence type="ECO:0008006" key="4">
    <source>
        <dbReference type="Google" id="ProtNLM"/>
    </source>
</evidence>
<dbReference type="AlphaFoldDB" id="A0A4U8VYB4"/>
<reference evidence="2 3" key="1">
    <citation type="submission" date="2019-02" db="EMBL/GenBank/DDBJ databases">
        <authorList>
            <consortium name="Pathogen Informatics"/>
        </authorList>
    </citation>
    <scope>NUCLEOTIDE SEQUENCE [LARGE SCALE GENOMIC DNA]</scope>
    <source>
        <strain evidence="2 3">3012STDY6756504</strain>
    </source>
</reference>
<accession>A0A4U8VYB4</accession>
<keyword evidence="1" id="KW-1133">Transmembrane helix</keyword>
<dbReference type="InterPro" id="IPR031596">
    <property type="entry name" value="MaAIMP_sms"/>
</dbReference>
<name>A0A4U8VYB4_9NOCA</name>